<dbReference type="Gene3D" id="1.10.472.80">
    <property type="entry name" value="Ypt/Rab-GAP domain of gyp1p, domain 3"/>
    <property type="match status" value="1"/>
</dbReference>
<name>A0A7S0N8M4_9CRYP</name>
<dbReference type="FunFam" id="1.10.8.270:FF:000016">
    <property type="entry name" value="TBC1 domain family member 2A"/>
    <property type="match status" value="1"/>
</dbReference>
<accession>A0A7S0N8M4</accession>
<gene>
    <name evidence="2" type="ORF">CCUR1050_LOCUS32650</name>
</gene>
<protein>
    <recommendedName>
        <fullName evidence="1">Rab-GAP TBC domain-containing protein</fullName>
    </recommendedName>
</protein>
<dbReference type="PANTHER" id="PTHR47219">
    <property type="entry name" value="RAB GTPASE-ACTIVATING PROTEIN 1-LIKE"/>
    <property type="match status" value="1"/>
</dbReference>
<dbReference type="InterPro" id="IPR050302">
    <property type="entry name" value="Rab_GAP_TBC_domain"/>
</dbReference>
<dbReference type="GO" id="GO:0031267">
    <property type="term" value="F:small GTPase binding"/>
    <property type="evidence" value="ECO:0007669"/>
    <property type="project" value="TreeGrafter"/>
</dbReference>
<organism evidence="2">
    <name type="scientific">Cryptomonas curvata</name>
    <dbReference type="NCBI Taxonomy" id="233186"/>
    <lineage>
        <taxon>Eukaryota</taxon>
        <taxon>Cryptophyceae</taxon>
        <taxon>Cryptomonadales</taxon>
        <taxon>Cryptomonadaceae</taxon>
        <taxon>Cryptomonas</taxon>
    </lineage>
</organism>
<dbReference type="SMART" id="SM00164">
    <property type="entry name" value="TBC"/>
    <property type="match status" value="1"/>
</dbReference>
<sequence length="429" mass="47623">MLCSRSTTRRNRILPVSAESSEIEIFQTSCFVLRHMNCFQGINIISPAASTRAVFLPSDCEILTEITDSHGFIISGPSSTLNLYTQWESAYSKKQKKRVAKWAKIMKGGQDGRLYRSSELKKLVRKGVPSHLRGKLWMDLSGASAKMASDAGLYQRYVDEAPATCRPDVLSLIEVDLHRTFPHHPNFNPSCLTKCAAEDKFDCQPTETPHLQSLRRVLRAYSARNKLVGYCQGMNFIAGAMLLFLNEESCFWLLATLLEDILPSDYYDRELFGCNIDLMVLQELLPQVAPRTAIILSEAGLGLELLAVEWMVCAFVRSLGSEPALRIWDCLFSEGGKVLFRAALALVRAAEPALLAATASVNGGKGRKEEAVLGWMQTAGKGHIDADRLLKDAFALPLRRRDIEAARERCRDQLAKRAAAARAVAKPAE</sequence>
<dbReference type="PROSITE" id="PS50086">
    <property type="entry name" value="TBC_RABGAP"/>
    <property type="match status" value="1"/>
</dbReference>
<dbReference type="SUPFAM" id="SSF47923">
    <property type="entry name" value="Ypt/Rab-GAP domain of gyp1p"/>
    <property type="match status" value="2"/>
</dbReference>
<proteinExistence type="predicted"/>
<dbReference type="PANTHER" id="PTHR47219:SF20">
    <property type="entry name" value="TBC1 DOMAIN FAMILY MEMBER 2B"/>
    <property type="match status" value="1"/>
</dbReference>
<dbReference type="InterPro" id="IPR035969">
    <property type="entry name" value="Rab-GAP_TBC_sf"/>
</dbReference>
<feature type="domain" description="Rab-GAP TBC" evidence="1">
    <location>
        <begin position="127"/>
        <end position="335"/>
    </location>
</feature>
<dbReference type="Pfam" id="PF00566">
    <property type="entry name" value="RabGAP-TBC"/>
    <property type="match status" value="1"/>
</dbReference>
<dbReference type="AlphaFoldDB" id="A0A7S0N8M4"/>
<dbReference type="GO" id="GO:0005096">
    <property type="term" value="F:GTPase activator activity"/>
    <property type="evidence" value="ECO:0007669"/>
    <property type="project" value="TreeGrafter"/>
</dbReference>
<dbReference type="InterPro" id="IPR000195">
    <property type="entry name" value="Rab-GAP-TBC_dom"/>
</dbReference>
<evidence type="ECO:0000259" key="1">
    <source>
        <dbReference type="PROSITE" id="PS50086"/>
    </source>
</evidence>
<dbReference type="EMBL" id="HBEZ01059464">
    <property type="protein sequence ID" value="CAD8662377.1"/>
    <property type="molecule type" value="Transcribed_RNA"/>
</dbReference>
<evidence type="ECO:0000313" key="2">
    <source>
        <dbReference type="EMBL" id="CAD8662377.1"/>
    </source>
</evidence>
<dbReference type="Gene3D" id="1.10.10.750">
    <property type="entry name" value="Ypt/Rab-GAP domain of gyp1p, domain 1"/>
    <property type="match status" value="1"/>
</dbReference>
<dbReference type="Gene3D" id="1.10.8.270">
    <property type="entry name" value="putative rabgap domain of human tbc1 domain family member 14 like domains"/>
    <property type="match status" value="1"/>
</dbReference>
<reference evidence="2" key="1">
    <citation type="submission" date="2021-01" db="EMBL/GenBank/DDBJ databases">
        <authorList>
            <person name="Corre E."/>
            <person name="Pelletier E."/>
            <person name="Niang G."/>
            <person name="Scheremetjew M."/>
            <person name="Finn R."/>
            <person name="Kale V."/>
            <person name="Holt S."/>
            <person name="Cochrane G."/>
            <person name="Meng A."/>
            <person name="Brown T."/>
            <person name="Cohen L."/>
        </authorList>
    </citation>
    <scope>NUCLEOTIDE SEQUENCE</scope>
    <source>
        <strain evidence="2">CCAP979/52</strain>
    </source>
</reference>